<proteinExistence type="predicted"/>
<organism evidence="1 2">
    <name type="scientific">Clavispora lusitaniae (strain ATCC 42720)</name>
    <name type="common">Yeast</name>
    <name type="synonym">Candida lusitaniae</name>
    <dbReference type="NCBI Taxonomy" id="306902"/>
    <lineage>
        <taxon>Eukaryota</taxon>
        <taxon>Fungi</taxon>
        <taxon>Dikarya</taxon>
        <taxon>Ascomycota</taxon>
        <taxon>Saccharomycotina</taxon>
        <taxon>Pichiomycetes</taxon>
        <taxon>Metschnikowiaceae</taxon>
        <taxon>Clavispora</taxon>
    </lineage>
</organism>
<dbReference type="Proteomes" id="UP000007703">
    <property type="component" value="Unassembled WGS sequence"/>
</dbReference>
<name>C4Y7N7_CLAL4</name>
<dbReference type="VEuPathDB" id="FungiDB:CLUG_04215"/>
<accession>C4Y7N7</accession>
<dbReference type="EMBL" id="CH408080">
    <property type="protein sequence ID" value="EEQ40087.1"/>
    <property type="molecule type" value="Genomic_DNA"/>
</dbReference>
<gene>
    <name evidence="1" type="ORF">CLUG_04215</name>
</gene>
<dbReference type="HOGENOM" id="CLU_1626858_0_0_1"/>
<evidence type="ECO:0000313" key="1">
    <source>
        <dbReference type="EMBL" id="EEQ40087.1"/>
    </source>
</evidence>
<protein>
    <submittedName>
        <fullName evidence="1">Uncharacterized protein</fullName>
    </submittedName>
</protein>
<dbReference type="InParanoid" id="C4Y7N7"/>
<reference evidence="1 2" key="1">
    <citation type="journal article" date="2009" name="Nature">
        <title>Evolution of pathogenicity and sexual reproduction in eight Candida genomes.</title>
        <authorList>
            <person name="Butler G."/>
            <person name="Rasmussen M.D."/>
            <person name="Lin M.F."/>
            <person name="Santos M.A."/>
            <person name="Sakthikumar S."/>
            <person name="Munro C.A."/>
            <person name="Rheinbay E."/>
            <person name="Grabherr M."/>
            <person name="Forche A."/>
            <person name="Reedy J.L."/>
            <person name="Agrafioti I."/>
            <person name="Arnaud M.B."/>
            <person name="Bates S."/>
            <person name="Brown A.J."/>
            <person name="Brunke S."/>
            <person name="Costanzo M.C."/>
            <person name="Fitzpatrick D.A."/>
            <person name="de Groot P.W."/>
            <person name="Harris D."/>
            <person name="Hoyer L.L."/>
            <person name="Hube B."/>
            <person name="Klis F.M."/>
            <person name="Kodira C."/>
            <person name="Lennard N."/>
            <person name="Logue M.E."/>
            <person name="Martin R."/>
            <person name="Neiman A.M."/>
            <person name="Nikolaou E."/>
            <person name="Quail M.A."/>
            <person name="Quinn J."/>
            <person name="Santos M.C."/>
            <person name="Schmitzberger F.F."/>
            <person name="Sherlock G."/>
            <person name="Shah P."/>
            <person name="Silverstein K.A."/>
            <person name="Skrzypek M.S."/>
            <person name="Soll D."/>
            <person name="Staggs R."/>
            <person name="Stansfield I."/>
            <person name="Stumpf M.P."/>
            <person name="Sudbery P.E."/>
            <person name="Srikantha T."/>
            <person name="Zeng Q."/>
            <person name="Berman J."/>
            <person name="Berriman M."/>
            <person name="Heitman J."/>
            <person name="Gow N.A."/>
            <person name="Lorenz M.C."/>
            <person name="Birren B.W."/>
            <person name="Kellis M."/>
            <person name="Cuomo C.A."/>
        </authorList>
    </citation>
    <scope>NUCLEOTIDE SEQUENCE [LARGE SCALE GENOMIC DNA]</scope>
    <source>
        <strain evidence="1 2">ATCC 42720</strain>
    </source>
</reference>
<dbReference type="OrthoDB" id="10552653at2759"/>
<dbReference type="AlphaFoldDB" id="C4Y7N7"/>
<sequence>MSAAFWETASKELPDKINSSFWVGGVLDSDTVEDLHSSDSLLTQEVSDLHKLLAVGLNNVDVDWEMRIDVSHLVLVTLGDTGDQVGNQGLDSSQSSNMLSVTVVDGDLDSSVGNLGEGNVNVLQLLGQFTSWAGDLDGSGLDVDGDASWNVQDLVGLDVLHCG</sequence>
<dbReference type="KEGG" id="clu:CLUG_04215"/>
<evidence type="ECO:0000313" key="2">
    <source>
        <dbReference type="Proteomes" id="UP000007703"/>
    </source>
</evidence>